<name>A0A6A5V0G8_9PLEO</name>
<organism evidence="1 2">
    <name type="scientific">Bimuria novae-zelandiae CBS 107.79</name>
    <dbReference type="NCBI Taxonomy" id="1447943"/>
    <lineage>
        <taxon>Eukaryota</taxon>
        <taxon>Fungi</taxon>
        <taxon>Dikarya</taxon>
        <taxon>Ascomycota</taxon>
        <taxon>Pezizomycotina</taxon>
        <taxon>Dothideomycetes</taxon>
        <taxon>Pleosporomycetidae</taxon>
        <taxon>Pleosporales</taxon>
        <taxon>Massarineae</taxon>
        <taxon>Didymosphaeriaceae</taxon>
        <taxon>Bimuria</taxon>
    </lineage>
</organism>
<accession>A0A6A5V0G8</accession>
<dbReference type="EMBL" id="ML976700">
    <property type="protein sequence ID" value="KAF1970575.1"/>
    <property type="molecule type" value="Genomic_DNA"/>
</dbReference>
<evidence type="ECO:0000313" key="1">
    <source>
        <dbReference type="EMBL" id="KAF1970575.1"/>
    </source>
</evidence>
<proteinExistence type="predicted"/>
<dbReference type="Proteomes" id="UP000800036">
    <property type="component" value="Unassembled WGS sequence"/>
</dbReference>
<keyword evidence="2" id="KW-1185">Reference proteome</keyword>
<dbReference type="AlphaFoldDB" id="A0A6A5V0G8"/>
<gene>
    <name evidence="1" type="ORF">BU23DRAFT_556793</name>
</gene>
<sequence length="211" mass="23316">MLPPEYPPPLPEVYPQIVRAKLEILPSAPPDTNFENSLFLNKINKEWEIKDNGRGMVRLGTAIQNMLPTFKSSVGQEVDVVEVAIFVSGMCYHTIDPAPPLNAAMQEIVFAFSSIASTLLPANKRPRTDRWYQLKLTSLLSSEVSVKRVTDAAAGKVCEELGVGILKTFTKRDRGYELILTMGTYYHCVAVDVSQLLDGSITVEGTEKGIQ</sequence>
<evidence type="ECO:0000313" key="2">
    <source>
        <dbReference type="Proteomes" id="UP000800036"/>
    </source>
</evidence>
<protein>
    <submittedName>
        <fullName evidence="1">Uncharacterized protein</fullName>
    </submittedName>
</protein>
<reference evidence="1" key="1">
    <citation type="journal article" date="2020" name="Stud. Mycol.">
        <title>101 Dothideomycetes genomes: a test case for predicting lifestyles and emergence of pathogens.</title>
        <authorList>
            <person name="Haridas S."/>
            <person name="Albert R."/>
            <person name="Binder M."/>
            <person name="Bloem J."/>
            <person name="Labutti K."/>
            <person name="Salamov A."/>
            <person name="Andreopoulos B."/>
            <person name="Baker S."/>
            <person name="Barry K."/>
            <person name="Bills G."/>
            <person name="Bluhm B."/>
            <person name="Cannon C."/>
            <person name="Castanera R."/>
            <person name="Culley D."/>
            <person name="Daum C."/>
            <person name="Ezra D."/>
            <person name="Gonzalez J."/>
            <person name="Henrissat B."/>
            <person name="Kuo A."/>
            <person name="Liang C."/>
            <person name="Lipzen A."/>
            <person name="Lutzoni F."/>
            <person name="Magnuson J."/>
            <person name="Mondo S."/>
            <person name="Nolan M."/>
            <person name="Ohm R."/>
            <person name="Pangilinan J."/>
            <person name="Park H.-J."/>
            <person name="Ramirez L."/>
            <person name="Alfaro M."/>
            <person name="Sun H."/>
            <person name="Tritt A."/>
            <person name="Yoshinaga Y."/>
            <person name="Zwiers L.-H."/>
            <person name="Turgeon B."/>
            <person name="Goodwin S."/>
            <person name="Spatafora J."/>
            <person name="Crous P."/>
            <person name="Grigoriev I."/>
        </authorList>
    </citation>
    <scope>NUCLEOTIDE SEQUENCE</scope>
    <source>
        <strain evidence="1">CBS 107.79</strain>
    </source>
</reference>